<dbReference type="InterPro" id="IPR002798">
    <property type="entry name" value="SpoIIM-like"/>
</dbReference>
<evidence type="ECO:0000313" key="2">
    <source>
        <dbReference type="EMBL" id="BCJ64319.1"/>
    </source>
</evidence>
<dbReference type="RefSeq" id="WP_246568391.1">
    <property type="nucleotide sequence ID" value="NZ_AP023359.1"/>
</dbReference>
<feature type="transmembrane region" description="Helical" evidence="1">
    <location>
        <begin position="108"/>
        <end position="128"/>
    </location>
</feature>
<proteinExistence type="predicted"/>
<reference evidence="2" key="1">
    <citation type="submission" date="2020-08" db="EMBL/GenBank/DDBJ databases">
        <title>Whole genome shotgun sequence of Polymorphospora rubra NBRC 101157.</title>
        <authorList>
            <person name="Komaki H."/>
            <person name="Tamura T."/>
        </authorList>
    </citation>
    <scope>NUCLEOTIDE SEQUENCE</scope>
    <source>
        <strain evidence="2">NBRC 101157</strain>
    </source>
</reference>
<feature type="transmembrane region" description="Helical" evidence="1">
    <location>
        <begin position="214"/>
        <end position="245"/>
    </location>
</feature>
<dbReference type="PANTHER" id="PTHR35337">
    <property type="entry name" value="SLR1478 PROTEIN"/>
    <property type="match status" value="1"/>
</dbReference>
<organism evidence="2 3">
    <name type="scientific">Polymorphospora rubra</name>
    <dbReference type="NCBI Taxonomy" id="338584"/>
    <lineage>
        <taxon>Bacteria</taxon>
        <taxon>Bacillati</taxon>
        <taxon>Actinomycetota</taxon>
        <taxon>Actinomycetes</taxon>
        <taxon>Micromonosporales</taxon>
        <taxon>Micromonosporaceae</taxon>
        <taxon>Polymorphospora</taxon>
    </lineage>
</organism>
<dbReference type="EMBL" id="AP023359">
    <property type="protein sequence ID" value="BCJ64319.1"/>
    <property type="molecule type" value="Genomic_DNA"/>
</dbReference>
<name>A0A810MWG4_9ACTN</name>
<evidence type="ECO:0000256" key="1">
    <source>
        <dbReference type="SAM" id="Phobius"/>
    </source>
</evidence>
<feature type="transmembrane region" description="Helical" evidence="1">
    <location>
        <begin position="265"/>
        <end position="285"/>
    </location>
</feature>
<dbReference type="KEGG" id="pry:Prubr_13400"/>
<dbReference type="Proteomes" id="UP000680866">
    <property type="component" value="Chromosome"/>
</dbReference>
<accession>A0A810MWG4</accession>
<feature type="transmembrane region" description="Helical" evidence="1">
    <location>
        <begin position="292"/>
        <end position="311"/>
    </location>
</feature>
<protein>
    <submittedName>
        <fullName evidence="2">Membrane protein</fullName>
    </submittedName>
</protein>
<keyword evidence="3" id="KW-1185">Reference proteome</keyword>
<dbReference type="Pfam" id="PF01944">
    <property type="entry name" value="SpoIIM"/>
    <property type="match status" value="1"/>
</dbReference>
<dbReference type="AlphaFoldDB" id="A0A810MWG4"/>
<keyword evidence="1" id="KW-1133">Transmembrane helix</keyword>
<feature type="transmembrane region" description="Helical" evidence="1">
    <location>
        <begin position="172"/>
        <end position="193"/>
    </location>
</feature>
<gene>
    <name evidence="2" type="ORF">Prubr_13400</name>
</gene>
<keyword evidence="1" id="KW-0472">Membrane</keyword>
<dbReference type="PANTHER" id="PTHR35337:SF1">
    <property type="entry name" value="SLR1478 PROTEIN"/>
    <property type="match status" value="1"/>
</dbReference>
<evidence type="ECO:0000313" key="3">
    <source>
        <dbReference type="Proteomes" id="UP000680866"/>
    </source>
</evidence>
<sequence>MSATLGDVDLDAYVAEHEGEWRRLEQLSRGRRLSAAEADELVALYQRAATHLSVVRSRSPDPALVARLSRLVLTARAKVTGGSTFTWRDVGRFFTVGFPLAAYRAWPWWSGVAVAFSGLTAFIMWWVAGHPESAEAFVGEEAARELADSGFAAYYTEFTAPTFAFQLWTHNAWLAAQCLAAGILVVPTVWLLWVNALNIGAVGGVMIDHGRADVFFGLITPHGLLELTGVFVAAGVGLRIGWAWIAPPADLGRGRALGEAARSGMLVALGLVGVFAVSGLIEAFVTPAPLPTVFRIGVGALAWGAFLVYVLHFGSRAAAAGESTDVSP</sequence>
<keyword evidence="1" id="KW-0812">Transmembrane</keyword>